<accession>A0A2H0A7J4</accession>
<comment type="caution">
    <text evidence="8">The sequence shown here is derived from an EMBL/GenBank/DDBJ whole genome shotgun (WGS) entry which is preliminary data.</text>
</comment>
<comment type="similarity">
    <text evidence="5">Belongs to the YicC/YloC family.</text>
</comment>
<evidence type="ECO:0000256" key="3">
    <source>
        <dbReference type="ARBA" id="ARBA00022759"/>
    </source>
</evidence>
<gene>
    <name evidence="8" type="ORF">COX18_03535</name>
</gene>
<dbReference type="InterPro" id="IPR013551">
    <property type="entry name" value="YicC-like_C"/>
</dbReference>
<evidence type="ECO:0000256" key="5">
    <source>
        <dbReference type="ARBA" id="ARBA00035648"/>
    </source>
</evidence>
<dbReference type="PANTHER" id="PTHR30636:SF3">
    <property type="entry name" value="UPF0701 PROTEIN YICC"/>
    <property type="match status" value="1"/>
</dbReference>
<organism evidence="8 9">
    <name type="scientific">Candidatus Desantisbacteria bacterium CG23_combo_of_CG06-09_8_20_14_all_40_23</name>
    <dbReference type="NCBI Taxonomy" id="1974550"/>
    <lineage>
        <taxon>Bacteria</taxon>
        <taxon>Candidatus Desantisiibacteriota</taxon>
    </lineage>
</organism>
<dbReference type="PANTHER" id="PTHR30636">
    <property type="entry name" value="UPF0701 PROTEIN YICC"/>
    <property type="match status" value="1"/>
</dbReference>
<proteinExistence type="inferred from homology"/>
<dbReference type="InterPro" id="IPR005229">
    <property type="entry name" value="YicC/YloC-like"/>
</dbReference>
<evidence type="ECO:0000313" key="8">
    <source>
        <dbReference type="EMBL" id="PIP41361.1"/>
    </source>
</evidence>
<feature type="domain" description="Endoribonuclease YicC-like C-terminal" evidence="7">
    <location>
        <begin position="201"/>
        <end position="322"/>
    </location>
</feature>
<evidence type="ECO:0000313" key="9">
    <source>
        <dbReference type="Proteomes" id="UP000231067"/>
    </source>
</evidence>
<evidence type="ECO:0000256" key="1">
    <source>
        <dbReference type="ARBA" id="ARBA00001968"/>
    </source>
</evidence>
<dbReference type="AlphaFoldDB" id="A0A2H0A7J4"/>
<keyword evidence="2" id="KW-0540">Nuclease</keyword>
<keyword evidence="4" id="KW-0378">Hydrolase</keyword>
<evidence type="ECO:0000256" key="4">
    <source>
        <dbReference type="ARBA" id="ARBA00022801"/>
    </source>
</evidence>
<keyword evidence="3" id="KW-0255">Endonuclease</keyword>
<reference evidence="8 9" key="1">
    <citation type="submission" date="2017-09" db="EMBL/GenBank/DDBJ databases">
        <title>Depth-based differentiation of microbial function through sediment-hosted aquifers and enrichment of novel symbionts in the deep terrestrial subsurface.</title>
        <authorList>
            <person name="Probst A.J."/>
            <person name="Ladd B."/>
            <person name="Jarett J.K."/>
            <person name="Geller-Mcgrath D.E."/>
            <person name="Sieber C.M."/>
            <person name="Emerson J.B."/>
            <person name="Anantharaman K."/>
            <person name="Thomas B.C."/>
            <person name="Malmstrom R."/>
            <person name="Stieglmeier M."/>
            <person name="Klingl A."/>
            <person name="Woyke T."/>
            <person name="Ryan C.M."/>
            <person name="Banfield J.F."/>
        </authorList>
    </citation>
    <scope>NUCLEOTIDE SEQUENCE [LARGE SCALE GENOMIC DNA]</scope>
    <source>
        <strain evidence="8">CG23_combo_of_CG06-09_8_20_14_all_40_23</strain>
    </source>
</reference>
<dbReference type="GO" id="GO:0004521">
    <property type="term" value="F:RNA endonuclease activity"/>
    <property type="evidence" value="ECO:0007669"/>
    <property type="project" value="InterPro"/>
</dbReference>
<name>A0A2H0A7J4_9BACT</name>
<dbReference type="InterPro" id="IPR013527">
    <property type="entry name" value="YicC-like_N"/>
</dbReference>
<dbReference type="NCBIfam" id="TIGR00255">
    <property type="entry name" value="YicC/YloC family endoribonuclease"/>
    <property type="match status" value="1"/>
</dbReference>
<comment type="cofactor">
    <cofactor evidence="1">
        <name>a divalent metal cation</name>
        <dbReference type="ChEBI" id="CHEBI:60240"/>
    </cofactor>
</comment>
<dbReference type="GO" id="GO:0016787">
    <property type="term" value="F:hydrolase activity"/>
    <property type="evidence" value="ECO:0007669"/>
    <property type="project" value="UniProtKB-KW"/>
</dbReference>
<protein>
    <submittedName>
        <fullName evidence="8">YicC family protein</fullName>
    </submittedName>
</protein>
<dbReference type="Pfam" id="PF08340">
    <property type="entry name" value="YicC-like_C"/>
    <property type="match status" value="1"/>
</dbReference>
<sequence>MLFIVRAISCGCPCFRILNSAFFTRSKIMKSMTGYGRATNGPFTVEIQSVNHKFCEISVKTPGVILPMENKIREFVKARVNRGKLYVMLNYDRTLSAAGNTSVGNTRLNYDSARVTLEALQELGRNLGLKDDITLSSFMSFDRSIWRQEESIDLETLWIGLEACILEAINGVLSMRDTEGKKTKTEILERITLIKEHMVEVEKKAPTVSLEYAEALKKRLKTLLGKEKIMMDETRLAQEIALYADKCDITEEIVRTKSHLEQFLQIIDKPEPVGRPLDFLTQELNREINTIGSKANNLSIVRAVLQIKNELEKIREQIQNVE</sequence>
<evidence type="ECO:0000259" key="7">
    <source>
        <dbReference type="Pfam" id="PF08340"/>
    </source>
</evidence>
<evidence type="ECO:0000256" key="2">
    <source>
        <dbReference type="ARBA" id="ARBA00022722"/>
    </source>
</evidence>
<feature type="domain" description="Endoribonuclease YicC-like N-terminal" evidence="6">
    <location>
        <begin position="29"/>
        <end position="184"/>
    </location>
</feature>
<dbReference type="Proteomes" id="UP000231067">
    <property type="component" value="Unassembled WGS sequence"/>
</dbReference>
<dbReference type="Pfam" id="PF03755">
    <property type="entry name" value="YicC-like_N"/>
    <property type="match status" value="1"/>
</dbReference>
<evidence type="ECO:0000259" key="6">
    <source>
        <dbReference type="Pfam" id="PF03755"/>
    </source>
</evidence>
<dbReference type="EMBL" id="PCSH01000067">
    <property type="protein sequence ID" value="PIP41361.1"/>
    <property type="molecule type" value="Genomic_DNA"/>
</dbReference>